<evidence type="ECO:0000313" key="1">
    <source>
        <dbReference type="EMBL" id="TKJ42888.1"/>
    </source>
</evidence>
<organism evidence="1 2">
    <name type="scientific">candidate division TA06 bacterium B3_TA06</name>
    <dbReference type="NCBI Taxonomy" id="2012487"/>
    <lineage>
        <taxon>Bacteria</taxon>
        <taxon>Bacteria division TA06</taxon>
    </lineage>
</organism>
<dbReference type="AlphaFoldDB" id="A0A532V6S1"/>
<evidence type="ECO:0000313" key="2">
    <source>
        <dbReference type="Proteomes" id="UP000317778"/>
    </source>
</evidence>
<gene>
    <name evidence="1" type="ORF">CEE36_06375</name>
</gene>
<accession>A0A532V6S1</accession>
<reference evidence="1 2" key="1">
    <citation type="submission" date="2017-06" db="EMBL/GenBank/DDBJ databases">
        <title>Novel microbial phyla capable of carbon fixation and sulfur reduction in deep-sea sediments.</title>
        <authorList>
            <person name="Huang J."/>
            <person name="Baker B."/>
            <person name="Wang Y."/>
        </authorList>
    </citation>
    <scope>NUCLEOTIDE SEQUENCE [LARGE SCALE GENOMIC DNA]</scope>
    <source>
        <strain evidence="1">B3_TA06</strain>
    </source>
</reference>
<proteinExistence type="predicted"/>
<protein>
    <submittedName>
        <fullName evidence="1">Uncharacterized protein</fullName>
    </submittedName>
</protein>
<comment type="caution">
    <text evidence="1">The sequence shown here is derived from an EMBL/GenBank/DDBJ whole genome shotgun (WGS) entry which is preliminary data.</text>
</comment>
<dbReference type="EMBL" id="NJBO01000008">
    <property type="protein sequence ID" value="TKJ42888.1"/>
    <property type="molecule type" value="Genomic_DNA"/>
</dbReference>
<name>A0A532V6S1_UNCT6</name>
<sequence length="187" mass="20976">MRTKKLLLIAAVAVMLVGATSAYGYYETWDGWFNSGELEYFNSPFYYTNGEGVLQDRTYGSVDSFFVNFVTPSTFTCESGEYEGYYIMLWPDASGSKPTGQSGHKEVHEGATWSGKAVLFIPNPPYLPQTVEFTLEGTWDTEFYNDYFNYVPHTPTYSAHWYFGSSDPPGFTGGDGGSEGERIVYMP</sequence>
<dbReference type="Proteomes" id="UP000317778">
    <property type="component" value="Unassembled WGS sequence"/>
</dbReference>